<evidence type="ECO:0000256" key="1">
    <source>
        <dbReference type="SAM" id="SignalP"/>
    </source>
</evidence>
<sequence length="149" mass="17401">MRIYLYFSLLLFVNCQSQIADNNALPQGKEIQFEDQYHYPCTLSPKDFVIINSQEKMNEIFKIIHQKNKGNRLSPIPTVVENETYILIKPQLKNSNDVSLDKISLIKNTLYIKVKEFNNPDFRKASRFSPNVLLKLSGNISFKKIIIQY</sequence>
<accession>A0A381FN29</accession>
<feature type="signal peptide" evidence="1">
    <location>
        <begin position="1"/>
        <end position="20"/>
    </location>
</feature>
<feature type="chain" id="PRO_5016854758" evidence="1">
    <location>
        <begin position="21"/>
        <end position="149"/>
    </location>
</feature>
<evidence type="ECO:0000313" key="3">
    <source>
        <dbReference type="Proteomes" id="UP000254282"/>
    </source>
</evidence>
<dbReference type="AlphaFoldDB" id="A0A381FN29"/>
<name>A0A381FN29_9FLAO</name>
<dbReference type="Proteomes" id="UP000254282">
    <property type="component" value="Unassembled WGS sequence"/>
</dbReference>
<dbReference type="RefSeq" id="WP_115621205.1">
    <property type="nucleotide sequence ID" value="NZ_UFVR01000004.1"/>
</dbReference>
<protein>
    <submittedName>
        <fullName evidence="2">Uncharacterized protein</fullName>
    </submittedName>
</protein>
<keyword evidence="1" id="KW-0732">Signal</keyword>
<dbReference type="EMBL" id="UFVR01000004">
    <property type="protein sequence ID" value="SUX47945.1"/>
    <property type="molecule type" value="Genomic_DNA"/>
</dbReference>
<gene>
    <name evidence="2" type="ORF">NCTC13532_03543</name>
</gene>
<organism evidence="2 3">
    <name type="scientific">Chryseobacterium indoltheticum</name>
    <dbReference type="NCBI Taxonomy" id="254"/>
    <lineage>
        <taxon>Bacteria</taxon>
        <taxon>Pseudomonadati</taxon>
        <taxon>Bacteroidota</taxon>
        <taxon>Flavobacteriia</taxon>
        <taxon>Flavobacteriales</taxon>
        <taxon>Weeksellaceae</taxon>
        <taxon>Chryseobacterium group</taxon>
        <taxon>Chryseobacterium</taxon>
    </lineage>
</organism>
<proteinExistence type="predicted"/>
<reference evidence="2 3" key="1">
    <citation type="submission" date="2018-06" db="EMBL/GenBank/DDBJ databases">
        <authorList>
            <consortium name="Pathogen Informatics"/>
            <person name="Doyle S."/>
        </authorList>
    </citation>
    <scope>NUCLEOTIDE SEQUENCE [LARGE SCALE GENOMIC DNA]</scope>
    <source>
        <strain evidence="2 3">NCTC13532</strain>
    </source>
</reference>
<evidence type="ECO:0000313" key="2">
    <source>
        <dbReference type="EMBL" id="SUX47945.1"/>
    </source>
</evidence>